<dbReference type="PANTHER" id="PTHR15672">
    <property type="entry name" value="CAMP-REGULATED PHOSPHOPROTEIN 21 RELATED R3H DOMAIN CONTAINING PROTEIN"/>
    <property type="match status" value="1"/>
</dbReference>
<dbReference type="InterPro" id="IPR024771">
    <property type="entry name" value="SUZ"/>
</dbReference>
<dbReference type="PROSITE" id="PS51673">
    <property type="entry name" value="SUZ"/>
    <property type="match status" value="1"/>
</dbReference>
<dbReference type="Pfam" id="PF12752">
    <property type="entry name" value="SUZ"/>
    <property type="match status" value="1"/>
</dbReference>
<evidence type="ECO:0000313" key="2">
    <source>
        <dbReference type="EMBL" id="KAK7357595.1"/>
    </source>
</evidence>
<reference evidence="2 3" key="1">
    <citation type="submission" date="2024-01" db="EMBL/GenBank/DDBJ databases">
        <title>The genomes of 5 underutilized Papilionoideae crops provide insights into root nodulation and disease resistanc.</title>
        <authorList>
            <person name="Jiang F."/>
        </authorList>
    </citation>
    <scope>NUCLEOTIDE SEQUENCE [LARGE SCALE GENOMIC DNA]</scope>
    <source>
        <strain evidence="2">JINMINGXINNONG_FW02</strain>
        <tissue evidence="2">Leaves</tissue>
    </source>
</reference>
<dbReference type="InterPro" id="IPR051937">
    <property type="entry name" value="R3H_domain_containing"/>
</dbReference>
<evidence type="ECO:0000259" key="1">
    <source>
        <dbReference type="PROSITE" id="PS51673"/>
    </source>
</evidence>
<comment type="caution">
    <text evidence="2">The sequence shown here is derived from an EMBL/GenBank/DDBJ whole genome shotgun (WGS) entry which is preliminary data.</text>
</comment>
<dbReference type="AlphaFoldDB" id="A0AAN9MMV0"/>
<proteinExistence type="predicted"/>
<sequence>MVQDSALDGQGTRIMVKKLAESRYLVVCLSEIIPVKQLENDKLEQIKISIRPKPNGTSLNKANEVGKKNNVLRNVEERKEEYDRARARIFLVDINSTRLAIFKDRKKDRSDPDYDCNYGRYARGIPPSSLNLMAFNLRQVHYDIVGERNIERW</sequence>
<gene>
    <name evidence="2" type="ORF">VNO80_16888</name>
</gene>
<accession>A0AAN9MMV0</accession>
<feature type="domain" description="SUZ" evidence="1">
    <location>
        <begin position="23"/>
        <end position="94"/>
    </location>
</feature>
<protein>
    <recommendedName>
        <fullName evidence="1">SUZ domain-containing protein</fullName>
    </recommendedName>
</protein>
<dbReference type="Proteomes" id="UP001374584">
    <property type="component" value="Unassembled WGS sequence"/>
</dbReference>
<keyword evidence="3" id="KW-1185">Reference proteome</keyword>
<evidence type="ECO:0000313" key="3">
    <source>
        <dbReference type="Proteomes" id="UP001374584"/>
    </source>
</evidence>
<name>A0AAN9MMV0_PHACN</name>
<dbReference type="PANTHER" id="PTHR15672:SF15">
    <property type="entry name" value="SINGLE-STRANDED NUCLEIC ACID BINDING R3H PROTEIN"/>
    <property type="match status" value="1"/>
</dbReference>
<dbReference type="EMBL" id="JAYMYR010000006">
    <property type="protein sequence ID" value="KAK7357595.1"/>
    <property type="molecule type" value="Genomic_DNA"/>
</dbReference>
<organism evidence="2 3">
    <name type="scientific">Phaseolus coccineus</name>
    <name type="common">Scarlet runner bean</name>
    <name type="synonym">Phaseolus multiflorus</name>
    <dbReference type="NCBI Taxonomy" id="3886"/>
    <lineage>
        <taxon>Eukaryota</taxon>
        <taxon>Viridiplantae</taxon>
        <taxon>Streptophyta</taxon>
        <taxon>Embryophyta</taxon>
        <taxon>Tracheophyta</taxon>
        <taxon>Spermatophyta</taxon>
        <taxon>Magnoliopsida</taxon>
        <taxon>eudicotyledons</taxon>
        <taxon>Gunneridae</taxon>
        <taxon>Pentapetalae</taxon>
        <taxon>rosids</taxon>
        <taxon>fabids</taxon>
        <taxon>Fabales</taxon>
        <taxon>Fabaceae</taxon>
        <taxon>Papilionoideae</taxon>
        <taxon>50 kb inversion clade</taxon>
        <taxon>NPAAA clade</taxon>
        <taxon>indigoferoid/millettioid clade</taxon>
        <taxon>Phaseoleae</taxon>
        <taxon>Phaseolus</taxon>
    </lineage>
</organism>